<dbReference type="GO" id="GO:1904158">
    <property type="term" value="P:axonemal central apparatus assembly"/>
    <property type="evidence" value="ECO:0007669"/>
    <property type="project" value="TreeGrafter"/>
</dbReference>
<evidence type="ECO:0000313" key="1">
    <source>
        <dbReference type="EMBL" id="NXF41555.1"/>
    </source>
</evidence>
<feature type="non-terminal residue" evidence="1">
    <location>
        <position position="138"/>
    </location>
</feature>
<organism evidence="1 2">
    <name type="scientific">Nyctibius bracteatus</name>
    <name type="common">Rufous potoo</name>
    <dbReference type="NCBI Taxonomy" id="48426"/>
    <lineage>
        <taxon>Eukaryota</taxon>
        <taxon>Metazoa</taxon>
        <taxon>Chordata</taxon>
        <taxon>Craniata</taxon>
        <taxon>Vertebrata</taxon>
        <taxon>Euteleostomi</taxon>
        <taxon>Archelosauria</taxon>
        <taxon>Archosauria</taxon>
        <taxon>Dinosauria</taxon>
        <taxon>Saurischia</taxon>
        <taxon>Theropoda</taxon>
        <taxon>Coelurosauria</taxon>
        <taxon>Aves</taxon>
        <taxon>Neognathae</taxon>
        <taxon>Neoaves</taxon>
        <taxon>Strisores</taxon>
        <taxon>Caprimulgiformes</taxon>
        <taxon>Nyctibiidae</taxon>
        <taxon>Nyctibius</taxon>
    </lineage>
</organism>
<dbReference type="GO" id="GO:0003341">
    <property type="term" value="P:cilium movement"/>
    <property type="evidence" value="ECO:0007669"/>
    <property type="project" value="TreeGrafter"/>
</dbReference>
<comment type="caution">
    <text evidence="1">The sequence shown here is derived from an EMBL/GenBank/DDBJ whole genome shotgun (WGS) entry which is preliminary data.</text>
</comment>
<dbReference type="InterPro" id="IPR013783">
    <property type="entry name" value="Ig-like_fold"/>
</dbReference>
<dbReference type="PANTHER" id="PTHR23053">
    <property type="entry name" value="DLEC1 DELETED IN LUNG AND ESOPHAGEAL CANCER 1"/>
    <property type="match status" value="1"/>
</dbReference>
<gene>
    <name evidence="1" type="primary">Hydin_2</name>
    <name evidence="1" type="ORF">NYCBRA_R15601</name>
</gene>
<dbReference type="InterPro" id="IPR033305">
    <property type="entry name" value="Hydin-like"/>
</dbReference>
<name>A0A7K8TGU4_9AVES</name>
<protein>
    <submittedName>
        <fullName evidence="1">HYDIN protein</fullName>
    </submittedName>
</protein>
<dbReference type="EMBL" id="VWZB01004591">
    <property type="protein sequence ID" value="NXF41555.1"/>
    <property type="molecule type" value="Genomic_DNA"/>
</dbReference>
<dbReference type="Proteomes" id="UP000538472">
    <property type="component" value="Unassembled WGS sequence"/>
</dbReference>
<dbReference type="PANTHER" id="PTHR23053:SF0">
    <property type="entry name" value="HYDROCEPHALUS-INDUCING PROTEIN HOMOLOG"/>
    <property type="match status" value="1"/>
</dbReference>
<reference evidence="1 2" key="1">
    <citation type="submission" date="2019-09" db="EMBL/GenBank/DDBJ databases">
        <title>Bird 10,000 Genomes (B10K) Project - Family phase.</title>
        <authorList>
            <person name="Zhang G."/>
        </authorList>
    </citation>
    <scope>NUCLEOTIDE SEQUENCE [LARGE SCALE GENOMIC DNA]</scope>
    <source>
        <strain evidence="1">B10K-CU-031-10</strain>
        <tissue evidence="1">Muscle</tissue>
    </source>
</reference>
<dbReference type="AlphaFoldDB" id="A0A7K8TGU4"/>
<keyword evidence="2" id="KW-1185">Reference proteome</keyword>
<proteinExistence type="predicted"/>
<dbReference type="Gene3D" id="2.60.40.10">
    <property type="entry name" value="Immunoglobulins"/>
    <property type="match status" value="1"/>
</dbReference>
<evidence type="ECO:0000313" key="2">
    <source>
        <dbReference type="Proteomes" id="UP000538472"/>
    </source>
</evidence>
<feature type="non-terminal residue" evidence="1">
    <location>
        <position position="1"/>
    </location>
</feature>
<dbReference type="GO" id="GO:0005930">
    <property type="term" value="C:axoneme"/>
    <property type="evidence" value="ECO:0007669"/>
    <property type="project" value="TreeGrafter"/>
</dbReference>
<sequence>VRVSATAAFSKCSVNPASLIDFGGITKGTKKTCAFMLENKGILDFDFLIYRADQDAPAWPKKRSRSGILLGGDAQGKAVRHQPLLGLFLQARINVGMFTVYPGFGSIPPGGQQMITVDCCAEPLGTCEEHLSIDITDR</sequence>
<accession>A0A7K8TGU4</accession>